<keyword evidence="3" id="KW-1185">Reference proteome</keyword>
<dbReference type="EMBL" id="CM017874">
    <property type="protein sequence ID" value="KAG1334209.1"/>
    <property type="molecule type" value="Genomic_DNA"/>
</dbReference>
<reference evidence="2" key="1">
    <citation type="journal article" date="2017" name="Gigascience">
        <title>The genome draft of coconut (Cocos nucifera).</title>
        <authorList>
            <person name="Xiao Y."/>
            <person name="Xu P."/>
            <person name="Fan H."/>
            <person name="Baudouin L."/>
            <person name="Xia W."/>
            <person name="Bocs S."/>
            <person name="Xu J."/>
            <person name="Li Q."/>
            <person name="Guo A."/>
            <person name="Zhou L."/>
            <person name="Li J."/>
            <person name="Wu Y."/>
            <person name="Ma Z."/>
            <person name="Armero A."/>
            <person name="Issali A.E."/>
            <person name="Liu N."/>
            <person name="Peng M."/>
            <person name="Yang Y."/>
        </authorList>
    </citation>
    <scope>NUCLEOTIDE SEQUENCE</scope>
    <source>
        <tissue evidence="2">Spear leaf of Hainan Tall coconut</tissue>
    </source>
</reference>
<feature type="compositionally biased region" description="Basic and acidic residues" evidence="1">
    <location>
        <begin position="128"/>
        <end position="144"/>
    </location>
</feature>
<organism evidence="2 3">
    <name type="scientific">Cocos nucifera</name>
    <name type="common">Coconut palm</name>
    <dbReference type="NCBI Taxonomy" id="13894"/>
    <lineage>
        <taxon>Eukaryota</taxon>
        <taxon>Viridiplantae</taxon>
        <taxon>Streptophyta</taxon>
        <taxon>Embryophyta</taxon>
        <taxon>Tracheophyta</taxon>
        <taxon>Spermatophyta</taxon>
        <taxon>Magnoliopsida</taxon>
        <taxon>Liliopsida</taxon>
        <taxon>Arecaceae</taxon>
        <taxon>Arecoideae</taxon>
        <taxon>Cocoseae</taxon>
        <taxon>Attaleinae</taxon>
        <taxon>Cocos</taxon>
    </lineage>
</organism>
<feature type="compositionally biased region" description="Low complexity" evidence="1">
    <location>
        <begin position="32"/>
        <end position="45"/>
    </location>
</feature>
<feature type="region of interest" description="Disordered" evidence="1">
    <location>
        <begin position="1"/>
        <end position="45"/>
    </location>
</feature>
<feature type="compositionally biased region" description="Acidic residues" evidence="1">
    <location>
        <begin position="115"/>
        <end position="125"/>
    </location>
</feature>
<feature type="compositionally biased region" description="Acidic residues" evidence="1">
    <location>
        <begin position="145"/>
        <end position="159"/>
    </location>
</feature>
<protein>
    <submittedName>
        <fullName evidence="2">Uncharacterized protein</fullName>
    </submittedName>
</protein>
<sequence length="172" mass="18447">MDAQAAKMLTKGLYTKKRKGKVQNDGSKRAKVGVSSSEVSTSTATTSEVIVGVETALTIEVGTASTGLVPSMPSGPSNEDRVLELPIKKGTGEERKKKAIAKMSCKARLGGPDGIDNEQGEDPFDNLEVVRDLPDRGFDKALDKEPEEESSSSEKEVEEDGGRPLSLIKEYF</sequence>
<dbReference type="AlphaFoldDB" id="A0A8K0I2C0"/>
<evidence type="ECO:0000313" key="2">
    <source>
        <dbReference type="EMBL" id="KAG1334209.1"/>
    </source>
</evidence>
<evidence type="ECO:0000313" key="3">
    <source>
        <dbReference type="Proteomes" id="UP000797356"/>
    </source>
</evidence>
<comment type="caution">
    <text evidence="2">The sequence shown here is derived from an EMBL/GenBank/DDBJ whole genome shotgun (WGS) entry which is preliminary data.</text>
</comment>
<gene>
    <name evidence="2" type="ORF">COCNU_03G003280</name>
</gene>
<feature type="region of interest" description="Disordered" evidence="1">
    <location>
        <begin position="107"/>
        <end position="172"/>
    </location>
</feature>
<dbReference type="Proteomes" id="UP000797356">
    <property type="component" value="Chromosome 3"/>
</dbReference>
<evidence type="ECO:0000256" key="1">
    <source>
        <dbReference type="SAM" id="MobiDB-lite"/>
    </source>
</evidence>
<proteinExistence type="predicted"/>
<reference evidence="2" key="2">
    <citation type="submission" date="2019-07" db="EMBL/GenBank/DDBJ databases">
        <authorList>
            <person name="Yang Y."/>
            <person name="Bocs S."/>
            <person name="Baudouin L."/>
        </authorList>
    </citation>
    <scope>NUCLEOTIDE SEQUENCE</scope>
    <source>
        <tissue evidence="2">Spear leaf of Hainan Tall coconut</tissue>
    </source>
</reference>
<accession>A0A8K0I2C0</accession>
<name>A0A8K0I2C0_COCNU</name>